<sequence length="131" mass="14948">MTLLMGPTGSKVGVYMAKFPASLILCHFKNSLIEKRGHQSDFFFCLQCENVNSYSNWQRACGDHEHVKGDLVHYFSQHEILAREISAAQWLILGRCYFRCQFHLPLKIEGCCAFQGLKNNNASHLLVLLTI</sequence>
<proteinExistence type="predicted"/>
<dbReference type="Proteomes" id="UP000827872">
    <property type="component" value="Linkage Group LG16"/>
</dbReference>
<accession>A0ACB8EE17</accession>
<evidence type="ECO:0000313" key="2">
    <source>
        <dbReference type="Proteomes" id="UP000827872"/>
    </source>
</evidence>
<gene>
    <name evidence="1" type="ORF">K3G42_008715</name>
</gene>
<dbReference type="EMBL" id="CM037629">
    <property type="protein sequence ID" value="KAH7990583.1"/>
    <property type="molecule type" value="Genomic_DNA"/>
</dbReference>
<reference evidence="1" key="1">
    <citation type="submission" date="2021-08" db="EMBL/GenBank/DDBJ databases">
        <title>The first chromosome-level gecko genome reveals the dynamic sex chromosomes of Neotropical dwarf geckos (Sphaerodactylidae: Sphaerodactylus).</title>
        <authorList>
            <person name="Pinto B.J."/>
            <person name="Keating S.E."/>
            <person name="Gamble T."/>
        </authorList>
    </citation>
    <scope>NUCLEOTIDE SEQUENCE</scope>
    <source>
        <strain evidence="1">TG3544</strain>
    </source>
</reference>
<keyword evidence="2" id="KW-1185">Reference proteome</keyword>
<evidence type="ECO:0000313" key="1">
    <source>
        <dbReference type="EMBL" id="KAH7990583.1"/>
    </source>
</evidence>
<comment type="caution">
    <text evidence="1">The sequence shown here is derived from an EMBL/GenBank/DDBJ whole genome shotgun (WGS) entry which is preliminary data.</text>
</comment>
<protein>
    <submittedName>
        <fullName evidence="1">Uncharacterized protein</fullName>
    </submittedName>
</protein>
<name>A0ACB8EE17_9SAUR</name>
<organism evidence="1 2">
    <name type="scientific">Sphaerodactylus townsendi</name>
    <dbReference type="NCBI Taxonomy" id="933632"/>
    <lineage>
        <taxon>Eukaryota</taxon>
        <taxon>Metazoa</taxon>
        <taxon>Chordata</taxon>
        <taxon>Craniata</taxon>
        <taxon>Vertebrata</taxon>
        <taxon>Euteleostomi</taxon>
        <taxon>Lepidosauria</taxon>
        <taxon>Squamata</taxon>
        <taxon>Bifurcata</taxon>
        <taxon>Gekkota</taxon>
        <taxon>Sphaerodactylidae</taxon>
        <taxon>Sphaerodactylus</taxon>
    </lineage>
</organism>